<gene>
    <name evidence="1" type="ordered locus">glr2492</name>
</gene>
<dbReference type="InParanoid" id="Q7NHP3"/>
<keyword evidence="2" id="KW-1185">Reference proteome</keyword>
<dbReference type="STRING" id="251221.gene:10759991"/>
<reference evidence="1 2" key="1">
    <citation type="journal article" date="2003" name="DNA Res.">
        <title>Complete genome structure of Gloeobacter violaceus PCC 7421, a cyanobacterium that lacks thylakoids.</title>
        <authorList>
            <person name="Nakamura Y."/>
            <person name="Kaneko T."/>
            <person name="Sato S."/>
            <person name="Mimuro M."/>
            <person name="Miyashita H."/>
            <person name="Tsuchiya T."/>
            <person name="Sasamoto S."/>
            <person name="Watanabe A."/>
            <person name="Kawashima K."/>
            <person name="Kishida Y."/>
            <person name="Kiyokawa C."/>
            <person name="Kohara M."/>
            <person name="Matsumoto M."/>
            <person name="Matsuno A."/>
            <person name="Nakazaki N."/>
            <person name="Shimpo S."/>
            <person name="Takeuchi C."/>
            <person name="Yamada M."/>
            <person name="Tabata S."/>
        </authorList>
    </citation>
    <scope>NUCLEOTIDE SEQUENCE [LARGE SCALE GENOMIC DNA]</scope>
    <source>
        <strain evidence="2">ATCC 29082 / PCC 7421</strain>
    </source>
</reference>
<reference evidence="1 2" key="2">
    <citation type="journal article" date="2003" name="DNA Res.">
        <title>Complete genome structure of Gloeobacter violaceus PCC 7421, a cyanobacterium that lacks thylakoids (supplement).</title>
        <authorList>
            <person name="Nakamura Y."/>
            <person name="Kaneko T."/>
            <person name="Sato S."/>
            <person name="Mimuro M."/>
            <person name="Miyashita H."/>
            <person name="Tsuchiya T."/>
            <person name="Sasamoto S."/>
            <person name="Watanabe A."/>
            <person name="Kawashima K."/>
            <person name="Kishida Y."/>
            <person name="Kiyokawa C."/>
            <person name="Kohara M."/>
            <person name="Matsumoto M."/>
            <person name="Matsuno A."/>
            <person name="Nakazaki N."/>
            <person name="Shimpo S."/>
            <person name="Takeuchi C."/>
            <person name="Yamada M."/>
            <person name="Tabata S."/>
        </authorList>
    </citation>
    <scope>NUCLEOTIDE SEQUENCE [LARGE SCALE GENOMIC DNA]</scope>
    <source>
        <strain evidence="2">ATCC 29082 / PCC 7421</strain>
    </source>
</reference>
<dbReference type="OrthoDB" id="9833486at2"/>
<dbReference type="Proteomes" id="UP000000557">
    <property type="component" value="Chromosome"/>
</dbReference>
<sequence>MFPQVFRGKGDVLACERAAMIPSPSQDRQLQQFIRKNNDLIVKWYQNDHLSWAVIAARLNQCHRGGGITASMLQQALPYLTRSRRVPALEVVAEDLDSSHRGTLAALEERLQKQEDLIRFQSGRVQEAALRWARLEELVNQLVPLVAEARSSAERLPRNSPVADRVRASLAQLASVLDSSARDAPDEHELEALAIAIAGLEELPFDA</sequence>
<organism evidence="1 2">
    <name type="scientific">Gloeobacter violaceus (strain ATCC 29082 / PCC 7421)</name>
    <dbReference type="NCBI Taxonomy" id="251221"/>
    <lineage>
        <taxon>Bacteria</taxon>
        <taxon>Bacillati</taxon>
        <taxon>Cyanobacteriota</taxon>
        <taxon>Cyanophyceae</taxon>
        <taxon>Gloeobacterales</taxon>
        <taxon>Gloeobacteraceae</taxon>
        <taxon>Gloeobacter</taxon>
    </lineage>
</organism>
<dbReference type="KEGG" id="gvi:glr2492"/>
<dbReference type="EMBL" id="BA000045">
    <property type="protein sequence ID" value="BAC90433.1"/>
    <property type="molecule type" value="Genomic_DNA"/>
</dbReference>
<proteinExistence type="predicted"/>
<evidence type="ECO:0000313" key="2">
    <source>
        <dbReference type="Proteomes" id="UP000000557"/>
    </source>
</evidence>
<dbReference type="AlphaFoldDB" id="Q7NHP3"/>
<dbReference type="HOGENOM" id="CLU_1376446_0_0_3"/>
<evidence type="ECO:0000313" key="1">
    <source>
        <dbReference type="EMBL" id="BAC90433.1"/>
    </source>
</evidence>
<dbReference type="EnsemblBacteria" id="BAC90433">
    <property type="protein sequence ID" value="BAC90433"/>
    <property type="gene ID" value="BAC90433"/>
</dbReference>
<protein>
    <submittedName>
        <fullName evidence="1">Glr2492 protein</fullName>
    </submittedName>
</protein>
<name>Q7NHP3_GLOVI</name>
<accession>Q7NHP3</accession>